<feature type="region of interest" description="Precorrin-2 dehydrogenase / sirohydrochlorin ferrochelatase" evidence="14">
    <location>
        <begin position="1"/>
        <end position="203"/>
    </location>
</feature>
<dbReference type="Pfam" id="PF13241">
    <property type="entry name" value="NAD_binding_7"/>
    <property type="match status" value="1"/>
</dbReference>
<dbReference type="PROSITE" id="PS00840">
    <property type="entry name" value="SUMT_2"/>
    <property type="match status" value="1"/>
</dbReference>
<evidence type="ECO:0000256" key="3">
    <source>
        <dbReference type="ARBA" id="ARBA00022573"/>
    </source>
</evidence>
<feature type="binding site" evidence="14">
    <location>
        <begin position="43"/>
        <end position="44"/>
    </location>
    <ligand>
        <name>NAD(+)</name>
        <dbReference type="ChEBI" id="CHEBI:57540"/>
    </ligand>
</feature>
<dbReference type="Pfam" id="PF00590">
    <property type="entry name" value="TP_methylase"/>
    <property type="match status" value="1"/>
</dbReference>
<evidence type="ECO:0000313" key="20">
    <source>
        <dbReference type="Proteomes" id="UP001596111"/>
    </source>
</evidence>
<evidence type="ECO:0000259" key="17">
    <source>
        <dbReference type="Pfam" id="PF10414"/>
    </source>
</evidence>
<comment type="similarity">
    <text evidence="2 15">Belongs to the precorrin methyltransferase family.</text>
</comment>
<organism evidence="19 20">
    <name type="scientific">Rhodanobacter terrae</name>
    <dbReference type="NCBI Taxonomy" id="418647"/>
    <lineage>
        <taxon>Bacteria</taxon>
        <taxon>Pseudomonadati</taxon>
        <taxon>Pseudomonadota</taxon>
        <taxon>Gammaproteobacteria</taxon>
        <taxon>Lysobacterales</taxon>
        <taxon>Rhodanobacteraceae</taxon>
        <taxon>Rhodanobacter</taxon>
    </lineage>
</organism>
<dbReference type="SUPFAM" id="SSF51735">
    <property type="entry name" value="NAD(P)-binding Rossmann-fold domains"/>
    <property type="match status" value="1"/>
</dbReference>
<dbReference type="InterPro" id="IPR028281">
    <property type="entry name" value="Sirohaem_synthase_central"/>
</dbReference>
<comment type="pathway">
    <text evidence="14">Porphyrin-containing compound metabolism; siroheme biosynthesis; siroheme from sirohydrochlorin: step 1/1.</text>
</comment>
<dbReference type="InterPro" id="IPR036291">
    <property type="entry name" value="NAD(P)-bd_dom_sf"/>
</dbReference>
<dbReference type="InterPro" id="IPR006367">
    <property type="entry name" value="Sirohaem_synthase_N"/>
</dbReference>
<evidence type="ECO:0000256" key="13">
    <source>
        <dbReference type="ARBA" id="ARBA00047561"/>
    </source>
</evidence>
<feature type="domain" description="Siroheme synthase central" evidence="18">
    <location>
        <begin position="121"/>
        <end position="144"/>
    </location>
</feature>
<dbReference type="InterPro" id="IPR000878">
    <property type="entry name" value="4pyrrol_Mease"/>
</dbReference>
<proteinExistence type="inferred from homology"/>
<comment type="catalytic activity">
    <reaction evidence="14">
        <text>siroheme + 2 H(+) = sirohydrochlorin + Fe(2+)</text>
        <dbReference type="Rhea" id="RHEA:24360"/>
        <dbReference type="ChEBI" id="CHEBI:15378"/>
        <dbReference type="ChEBI" id="CHEBI:29033"/>
        <dbReference type="ChEBI" id="CHEBI:58351"/>
        <dbReference type="ChEBI" id="CHEBI:60052"/>
        <dbReference type="EC" id="4.99.1.4"/>
    </reaction>
</comment>
<keyword evidence="11 14" id="KW-0511">Multifunctional enzyme</keyword>
<comment type="pathway">
    <text evidence="14">Cofactor biosynthesis; adenosylcobalamin biosynthesis; precorrin-2 from uroporphyrinogen III: step 1/1.</text>
</comment>
<dbReference type="Pfam" id="PF14824">
    <property type="entry name" value="Sirohm_synth_M"/>
    <property type="match status" value="1"/>
</dbReference>
<dbReference type="EC" id="2.1.1.107" evidence="14"/>
<evidence type="ECO:0000256" key="1">
    <source>
        <dbReference type="ARBA" id="ARBA00005010"/>
    </source>
</evidence>
<dbReference type="Gene3D" id="1.10.8.210">
    <property type="entry name" value="Sirohaem synthase, dimerisation domain"/>
    <property type="match status" value="1"/>
</dbReference>
<dbReference type="InterPro" id="IPR012409">
    <property type="entry name" value="Sirohaem_synth"/>
</dbReference>
<sequence>MKLYPLFADLSRRAVLVVGGGAVAERKIAALLGAQAQVTVNAPTLTPQLQRWVAAGRIAHRRDAFQESWLDRVWLVVAATSDVELNRVIATFAGLRRIFVNVVDDAALSSFHVPAVVDRAPLTIAISSGGEAPMLARLLRERLETLLDHSLGALATLAARLRRRIRLRHPDLAARRRFYEGLFAGPVATLLRQGRPEQARQAAEQALAAAPAASTGSVVLVGAGPGDPGLLTLRALRALNEADVILHDRLVSAEVLDLARRDAERIEVGKQAGHHHTTQDGIHALLLQHARAGRRVVRLKGGDPFVFGRGGEELEFLRDHGIPYEVVPGITAAVACAAYAGVPLTHRDHAQSVRFVTAHCQSSRDTLDWAALAQERQTLAVYMGVAELAELRARLIEHGRAPSTPFALIENGSRPEQRVITGTLANLAERAALHAVRSPALLILGEVAALAVSLAWFGQPPLGATVHEIPVPNVARPIRTNALAAVHRA</sequence>
<dbReference type="InterPro" id="IPR006366">
    <property type="entry name" value="CobA/CysG_C"/>
</dbReference>
<keyword evidence="9 14" id="KW-0456">Lyase</keyword>
<feature type="binding site" evidence="14">
    <location>
        <position position="306"/>
    </location>
    <ligand>
        <name>S-adenosyl-L-methionine</name>
        <dbReference type="ChEBI" id="CHEBI:59789"/>
    </ligand>
</feature>
<keyword evidence="5 14" id="KW-0808">Transferase</keyword>
<keyword evidence="7 14" id="KW-0560">Oxidoreductase</keyword>
<keyword evidence="4 14" id="KW-0489">Methyltransferase</keyword>
<dbReference type="GO" id="GO:0032259">
    <property type="term" value="P:methylation"/>
    <property type="evidence" value="ECO:0007669"/>
    <property type="project" value="UniProtKB-KW"/>
</dbReference>
<comment type="catalytic activity">
    <reaction evidence="14">
        <text>uroporphyrinogen III + 2 S-adenosyl-L-methionine = precorrin-2 + 2 S-adenosyl-L-homocysteine + H(+)</text>
        <dbReference type="Rhea" id="RHEA:32459"/>
        <dbReference type="ChEBI" id="CHEBI:15378"/>
        <dbReference type="ChEBI" id="CHEBI:57308"/>
        <dbReference type="ChEBI" id="CHEBI:57856"/>
        <dbReference type="ChEBI" id="CHEBI:58827"/>
        <dbReference type="ChEBI" id="CHEBI:59789"/>
        <dbReference type="EC" id="2.1.1.107"/>
    </reaction>
</comment>
<dbReference type="Pfam" id="PF10414">
    <property type="entry name" value="CysG_dimeriser"/>
    <property type="match status" value="1"/>
</dbReference>
<dbReference type="EC" id="4.99.1.4" evidence="14"/>
<keyword evidence="14" id="KW-0597">Phosphoprotein</keyword>
<dbReference type="NCBIfam" id="NF007922">
    <property type="entry name" value="PRK10637.1"/>
    <property type="match status" value="1"/>
</dbReference>
<dbReference type="GO" id="GO:0051266">
    <property type="term" value="F:sirohydrochlorin ferrochelatase activity"/>
    <property type="evidence" value="ECO:0007669"/>
    <property type="project" value="UniProtKB-EC"/>
</dbReference>
<keyword evidence="20" id="KW-1185">Reference proteome</keyword>
<dbReference type="GO" id="GO:0004851">
    <property type="term" value="F:uroporphyrin-III C-methyltransferase activity"/>
    <property type="evidence" value="ECO:0007669"/>
    <property type="project" value="UniProtKB-EC"/>
</dbReference>
<evidence type="ECO:0000313" key="19">
    <source>
        <dbReference type="EMBL" id="MFC5581310.1"/>
    </source>
</evidence>
<dbReference type="InterPro" id="IPR035996">
    <property type="entry name" value="4pyrrol_Methylase_sf"/>
</dbReference>
<comment type="catalytic activity">
    <reaction evidence="13 14">
        <text>precorrin-2 + NAD(+) = sirohydrochlorin + NADH + 2 H(+)</text>
        <dbReference type="Rhea" id="RHEA:15613"/>
        <dbReference type="ChEBI" id="CHEBI:15378"/>
        <dbReference type="ChEBI" id="CHEBI:57540"/>
        <dbReference type="ChEBI" id="CHEBI:57945"/>
        <dbReference type="ChEBI" id="CHEBI:58351"/>
        <dbReference type="ChEBI" id="CHEBI:58827"/>
        <dbReference type="EC" id="1.3.1.76"/>
    </reaction>
</comment>
<evidence type="ECO:0000256" key="11">
    <source>
        <dbReference type="ARBA" id="ARBA00023268"/>
    </source>
</evidence>
<dbReference type="Gene3D" id="3.40.50.720">
    <property type="entry name" value="NAD(P)-binding Rossmann-like Domain"/>
    <property type="match status" value="1"/>
</dbReference>
<feature type="binding site" evidence="14">
    <location>
        <position position="225"/>
    </location>
    <ligand>
        <name>S-adenosyl-L-methionine</name>
        <dbReference type="ChEBI" id="CHEBI:59789"/>
    </ligand>
</feature>
<evidence type="ECO:0000256" key="8">
    <source>
        <dbReference type="ARBA" id="ARBA00023027"/>
    </source>
</evidence>
<dbReference type="CDD" id="cd11642">
    <property type="entry name" value="SUMT"/>
    <property type="match status" value="1"/>
</dbReference>
<reference evidence="20" key="1">
    <citation type="journal article" date="2019" name="Int. J. Syst. Evol. Microbiol.">
        <title>The Global Catalogue of Microorganisms (GCM) 10K type strain sequencing project: providing services to taxonomists for standard genome sequencing and annotation.</title>
        <authorList>
            <consortium name="The Broad Institute Genomics Platform"/>
            <consortium name="The Broad Institute Genome Sequencing Center for Infectious Disease"/>
            <person name="Wu L."/>
            <person name="Ma J."/>
        </authorList>
    </citation>
    <scope>NUCLEOTIDE SEQUENCE [LARGE SCALE GENOMIC DNA]</scope>
    <source>
        <strain evidence="20">CGMCC 1.13587</strain>
    </source>
</reference>
<protein>
    <recommendedName>
        <fullName evidence="14">Siroheme synthase</fullName>
    </recommendedName>
    <domain>
        <recommendedName>
            <fullName evidence="14">Uroporphyrinogen-III C-methyltransferase</fullName>
            <shortName evidence="14">Urogen III methylase</shortName>
            <ecNumber evidence="14">2.1.1.107</ecNumber>
        </recommendedName>
        <alternativeName>
            <fullName evidence="14">SUMT</fullName>
        </alternativeName>
        <alternativeName>
            <fullName evidence="14">Uroporphyrinogen III methylase</fullName>
            <shortName evidence="14">UROM</shortName>
        </alternativeName>
    </domain>
    <domain>
        <recommendedName>
            <fullName evidence="14">Precorrin-2 dehydrogenase</fullName>
            <ecNumber evidence="14">1.3.1.76</ecNumber>
        </recommendedName>
    </domain>
    <domain>
        <recommendedName>
            <fullName evidence="14">Sirohydrochlorin ferrochelatase</fullName>
            <ecNumber evidence="14">4.99.1.4</ecNumber>
        </recommendedName>
    </domain>
</protein>
<evidence type="ECO:0000256" key="9">
    <source>
        <dbReference type="ARBA" id="ARBA00023239"/>
    </source>
</evidence>
<comment type="pathway">
    <text evidence="1 14">Porphyrin-containing compound metabolism; siroheme biosynthesis; sirohydrochlorin from precorrin-2: step 1/1.</text>
</comment>
<feature type="domain" description="Tetrapyrrole methylase" evidence="16">
    <location>
        <begin position="218"/>
        <end position="427"/>
    </location>
</feature>
<evidence type="ECO:0000256" key="6">
    <source>
        <dbReference type="ARBA" id="ARBA00022691"/>
    </source>
</evidence>
<dbReference type="NCBIfam" id="TIGR01469">
    <property type="entry name" value="cobA_cysG_Cterm"/>
    <property type="match status" value="1"/>
</dbReference>
<feature type="active site" description="Proton acceptor" evidence="14">
    <location>
        <position position="248"/>
    </location>
</feature>
<dbReference type="NCBIfam" id="TIGR01470">
    <property type="entry name" value="cysG_Nterm"/>
    <property type="match status" value="1"/>
</dbReference>
<keyword evidence="10 14" id="KW-0627">Porphyrin biosynthesis</keyword>
<dbReference type="RefSeq" id="WP_377326489.1">
    <property type="nucleotide sequence ID" value="NZ_JBHSNG010000007.1"/>
</dbReference>
<evidence type="ECO:0000256" key="7">
    <source>
        <dbReference type="ARBA" id="ARBA00023002"/>
    </source>
</evidence>
<evidence type="ECO:0000259" key="18">
    <source>
        <dbReference type="Pfam" id="PF14824"/>
    </source>
</evidence>
<keyword evidence="6 14" id="KW-0949">S-adenosyl-L-methionine</keyword>
<dbReference type="SUPFAM" id="SSF53790">
    <property type="entry name" value="Tetrapyrrole methylase"/>
    <property type="match status" value="1"/>
</dbReference>
<evidence type="ECO:0000256" key="5">
    <source>
        <dbReference type="ARBA" id="ARBA00022679"/>
    </source>
</evidence>
<feature type="binding site" evidence="14">
    <location>
        <begin position="301"/>
        <end position="303"/>
    </location>
    <ligand>
        <name>S-adenosyl-L-methionine</name>
        <dbReference type="ChEBI" id="CHEBI:59789"/>
    </ligand>
</feature>
<feature type="binding site" evidence="14">
    <location>
        <position position="412"/>
    </location>
    <ligand>
        <name>S-adenosyl-L-methionine</name>
        <dbReference type="ChEBI" id="CHEBI:59789"/>
    </ligand>
</feature>
<feature type="binding site" evidence="14">
    <location>
        <begin position="331"/>
        <end position="332"/>
    </location>
    <ligand>
        <name>S-adenosyl-L-methionine</name>
        <dbReference type="ChEBI" id="CHEBI:59789"/>
    </ligand>
</feature>
<evidence type="ECO:0000256" key="12">
    <source>
        <dbReference type="ARBA" id="ARBA00025705"/>
    </source>
</evidence>
<dbReference type="GO" id="GO:0043115">
    <property type="term" value="F:precorrin-2 dehydrogenase activity"/>
    <property type="evidence" value="ECO:0007669"/>
    <property type="project" value="UniProtKB-EC"/>
</dbReference>
<feature type="region of interest" description="Uroporphyrinogen-III C-methyltransferase" evidence="14">
    <location>
        <begin position="216"/>
        <end position="489"/>
    </location>
</feature>
<dbReference type="InterPro" id="IPR037115">
    <property type="entry name" value="Sirohaem_synt_dimer_dom_sf"/>
</dbReference>
<dbReference type="PANTHER" id="PTHR45790:SF1">
    <property type="entry name" value="SIROHEME SYNTHASE"/>
    <property type="match status" value="1"/>
</dbReference>
<dbReference type="InterPro" id="IPR019478">
    <property type="entry name" value="Sirohaem_synthase_dimer_dom"/>
</dbReference>
<evidence type="ECO:0000256" key="14">
    <source>
        <dbReference type="HAMAP-Rule" id="MF_01646"/>
    </source>
</evidence>
<dbReference type="PIRSF" id="PIRSF036426">
    <property type="entry name" value="Sirohaem_synth"/>
    <property type="match status" value="1"/>
</dbReference>
<dbReference type="InterPro" id="IPR003043">
    <property type="entry name" value="Uropor_MeTrfase_CS"/>
</dbReference>
<accession>A0ABW0SX70</accession>
<dbReference type="Proteomes" id="UP001596111">
    <property type="component" value="Unassembled WGS sequence"/>
</dbReference>
<feature type="domain" description="Sirohaem synthase dimerisation" evidence="17">
    <location>
        <begin position="150"/>
        <end position="207"/>
    </location>
</feature>
<evidence type="ECO:0000256" key="15">
    <source>
        <dbReference type="RuleBase" id="RU003960"/>
    </source>
</evidence>
<comment type="caution">
    <text evidence="19">The sequence shown here is derived from an EMBL/GenBank/DDBJ whole genome shotgun (WGS) entry which is preliminary data.</text>
</comment>
<dbReference type="HAMAP" id="MF_01646">
    <property type="entry name" value="Siroheme_synth"/>
    <property type="match status" value="1"/>
</dbReference>
<dbReference type="NCBIfam" id="NF004790">
    <property type="entry name" value="PRK06136.1"/>
    <property type="match status" value="1"/>
</dbReference>
<keyword evidence="3 14" id="KW-0169">Cobalamin biosynthesis</keyword>
<comment type="pathway">
    <text evidence="12 14">Porphyrin-containing compound metabolism; siroheme biosynthesis; precorrin-2 from uroporphyrinogen III: step 1/1.</text>
</comment>
<dbReference type="PROSITE" id="PS00839">
    <property type="entry name" value="SUMT_1"/>
    <property type="match status" value="1"/>
</dbReference>
<dbReference type="InterPro" id="IPR050161">
    <property type="entry name" value="Siro_Cobalamin_biosynth"/>
</dbReference>
<comment type="similarity">
    <text evidence="14">In the N-terminal section; belongs to the precorrin-2 dehydrogenase / sirohydrochlorin ferrochelatase family.</text>
</comment>
<dbReference type="EMBL" id="JBHSNG010000007">
    <property type="protein sequence ID" value="MFC5581310.1"/>
    <property type="molecule type" value="Genomic_DNA"/>
</dbReference>
<feature type="active site" description="Proton donor" evidence="14">
    <location>
        <position position="270"/>
    </location>
</feature>
<evidence type="ECO:0000256" key="4">
    <source>
        <dbReference type="ARBA" id="ARBA00022603"/>
    </source>
</evidence>
<keyword evidence="8 14" id="KW-0520">NAD</keyword>
<dbReference type="Gene3D" id="3.30.160.110">
    <property type="entry name" value="Siroheme synthase, domain 2"/>
    <property type="match status" value="1"/>
</dbReference>
<evidence type="ECO:0000256" key="10">
    <source>
        <dbReference type="ARBA" id="ARBA00023244"/>
    </source>
</evidence>
<comment type="function">
    <text evidence="14">Multifunctional enzyme that catalyzes the SAM-dependent methylations of uroporphyrinogen III at position C-2 and C-7 to form precorrin-2 via precorrin-1. Then it catalyzes the NAD-dependent ring dehydrogenation of precorrin-2 to yield sirohydrochlorin. Finally, it catalyzes the ferrochelation of sirohydrochlorin to yield siroheme.</text>
</comment>
<feature type="modified residue" description="Phosphoserine" evidence="14">
    <location>
        <position position="128"/>
    </location>
</feature>
<comment type="similarity">
    <text evidence="14">In the C-terminal section; belongs to the precorrin methyltransferase family.</text>
</comment>
<comment type="pathway">
    <text evidence="14">Cofactor biosynthesis; adenosylcobalamin biosynthesis; sirohydrochlorin from precorrin-2: step 1/1.</text>
</comment>
<name>A0ABW0SX70_9GAMM</name>
<dbReference type="InterPro" id="IPR014777">
    <property type="entry name" value="4pyrrole_Mease_sub1"/>
</dbReference>
<dbReference type="Gene3D" id="3.30.950.10">
    <property type="entry name" value="Methyltransferase, Cobalt-precorrin-4 Transmethylase, Domain 2"/>
    <property type="match status" value="1"/>
</dbReference>
<dbReference type="InterPro" id="IPR014776">
    <property type="entry name" value="4pyrrole_Mease_sub2"/>
</dbReference>
<evidence type="ECO:0000256" key="2">
    <source>
        <dbReference type="ARBA" id="ARBA00005879"/>
    </source>
</evidence>
<dbReference type="SUPFAM" id="SSF75615">
    <property type="entry name" value="Siroheme synthase middle domains-like"/>
    <property type="match status" value="1"/>
</dbReference>
<feature type="binding site" evidence="14">
    <location>
        <position position="383"/>
    </location>
    <ligand>
        <name>S-adenosyl-L-methionine</name>
        <dbReference type="ChEBI" id="CHEBI:59789"/>
    </ligand>
</feature>
<gene>
    <name evidence="14 19" type="primary">cysG</name>
    <name evidence="19" type="ORF">ACFPPB_09335</name>
</gene>
<evidence type="ECO:0000259" key="16">
    <source>
        <dbReference type="Pfam" id="PF00590"/>
    </source>
</evidence>
<dbReference type="EC" id="1.3.1.76" evidence="14"/>
<dbReference type="Gene3D" id="3.40.1010.10">
    <property type="entry name" value="Cobalt-precorrin-4 Transmethylase, Domain 1"/>
    <property type="match status" value="1"/>
</dbReference>
<feature type="binding site" evidence="14">
    <location>
        <begin position="22"/>
        <end position="23"/>
    </location>
    <ligand>
        <name>NAD(+)</name>
        <dbReference type="ChEBI" id="CHEBI:57540"/>
    </ligand>
</feature>
<dbReference type="PANTHER" id="PTHR45790">
    <property type="entry name" value="SIROHEME SYNTHASE-RELATED"/>
    <property type="match status" value="1"/>
</dbReference>